<dbReference type="EMBL" id="AP018930">
    <property type="protein sequence ID" value="BBG27914.1"/>
    <property type="molecule type" value="Genomic_DNA"/>
</dbReference>
<organism evidence="3 5">
    <name type="scientific">Sulfuracidifex tepidarius</name>
    <dbReference type="NCBI Taxonomy" id="1294262"/>
    <lineage>
        <taxon>Archaea</taxon>
        <taxon>Thermoproteota</taxon>
        <taxon>Thermoprotei</taxon>
        <taxon>Sulfolobales</taxon>
        <taxon>Sulfolobaceae</taxon>
        <taxon>Sulfuracidifex</taxon>
    </lineage>
</organism>
<dbReference type="GeneID" id="41718756"/>
<keyword evidence="4" id="KW-1185">Reference proteome</keyword>
<dbReference type="PANTHER" id="PTHR37030:SF3">
    <property type="entry name" value="POLYMERASE NUCLEOTIDYL TRANSFERASE DOMAIN-CONTAINING PROTEIN"/>
    <property type="match status" value="1"/>
</dbReference>
<dbReference type="GO" id="GO:0016779">
    <property type="term" value="F:nucleotidyltransferase activity"/>
    <property type="evidence" value="ECO:0007669"/>
    <property type="project" value="InterPro"/>
</dbReference>
<dbReference type="AlphaFoldDB" id="A0A510E5Y2"/>
<dbReference type="CDD" id="cd05403">
    <property type="entry name" value="NT_KNTase_like"/>
    <property type="match status" value="1"/>
</dbReference>
<protein>
    <recommendedName>
        <fullName evidence="1">Polymerase nucleotidyl transferase domain-containing protein</fullName>
    </recommendedName>
</protein>
<dbReference type="Pfam" id="PF01909">
    <property type="entry name" value="NTP_transf_2"/>
    <property type="match status" value="1"/>
</dbReference>
<dbReference type="KEGG" id="step:IC006_2462"/>
<reference evidence="5" key="1">
    <citation type="submission" date="2018-09" db="EMBL/GenBank/DDBJ databases">
        <title>Complete Genome Sequencing of Sulfolobus sp. JCM 16834.</title>
        <authorList>
            <person name="Kato S."/>
            <person name="Itoh T."/>
            <person name="Ohkuma M."/>
        </authorList>
    </citation>
    <scope>NUCLEOTIDE SEQUENCE [LARGE SCALE GENOMIC DNA]</scope>
    <source>
        <strain evidence="5">IC-007</strain>
    </source>
</reference>
<dbReference type="PANTHER" id="PTHR37030">
    <property type="entry name" value="NUCLEOTIDYLTRANSFERASE"/>
    <property type="match status" value="1"/>
</dbReference>
<evidence type="ECO:0000313" key="2">
    <source>
        <dbReference type="EMBL" id="BBG25127.1"/>
    </source>
</evidence>
<gene>
    <name evidence="2" type="ORF">IC006_2462</name>
    <name evidence="3" type="ORF">IC007_2469</name>
</gene>
<dbReference type="Gene3D" id="3.30.460.10">
    <property type="entry name" value="Beta Polymerase, domain 2"/>
    <property type="match status" value="1"/>
</dbReference>
<dbReference type="InterPro" id="IPR043519">
    <property type="entry name" value="NT_sf"/>
</dbReference>
<name>A0A510E5Y2_9CREN</name>
<reference evidence="3 4" key="2">
    <citation type="journal article" date="2020" name="Int. J. Syst. Evol. Microbiol.">
        <title>Sulfuracidifex tepidarius gen. nov., sp. nov. and transfer of Sulfolobus metallicus Huber and Stetter 1992 to the genus Sulfuracidifex as Sulfuracidifex metallicus comb. nov.</title>
        <authorList>
            <person name="Itoh T."/>
            <person name="Miura T."/>
            <person name="Sakai H.D."/>
            <person name="Kato S."/>
            <person name="Ohkuma M."/>
            <person name="Takashina T."/>
        </authorList>
    </citation>
    <scope>NUCLEOTIDE SEQUENCE</scope>
    <source>
        <strain evidence="2 4">IC-006</strain>
        <strain evidence="3">IC-007</strain>
    </source>
</reference>
<dbReference type="OrthoDB" id="40412at2157"/>
<dbReference type="Proteomes" id="UP000325030">
    <property type="component" value="Chromosome"/>
</dbReference>
<dbReference type="RefSeq" id="WP_054846109.1">
    <property type="nucleotide sequence ID" value="NZ_AP018929.1"/>
</dbReference>
<accession>A0A510DY52</accession>
<evidence type="ECO:0000259" key="1">
    <source>
        <dbReference type="Pfam" id="PF01909"/>
    </source>
</evidence>
<accession>A0A510E5Y2</accession>
<dbReference type="InterPro" id="IPR002934">
    <property type="entry name" value="Polymerase_NTP_transf_dom"/>
</dbReference>
<evidence type="ECO:0000313" key="3">
    <source>
        <dbReference type="EMBL" id="BBG27914.1"/>
    </source>
</evidence>
<proteinExistence type="predicted"/>
<sequence>MRRWREYSQKVREAVRGVDPRARVYVIGGVAEDRVTVYSDIDLLIVFPYKVSRTEMNRRILSIAFDEYSLPWDAPVELHIVDEEGAKEYFRHAKRVIEIP</sequence>
<feature type="domain" description="Polymerase nucleotidyl transferase" evidence="1">
    <location>
        <begin position="10"/>
        <end position="81"/>
    </location>
</feature>
<evidence type="ECO:0000313" key="4">
    <source>
        <dbReference type="Proteomes" id="UP000322983"/>
    </source>
</evidence>
<dbReference type="Proteomes" id="UP000322983">
    <property type="component" value="Chromosome"/>
</dbReference>
<evidence type="ECO:0000313" key="5">
    <source>
        <dbReference type="Proteomes" id="UP000325030"/>
    </source>
</evidence>
<dbReference type="EMBL" id="AP018929">
    <property type="protein sequence ID" value="BBG25127.1"/>
    <property type="molecule type" value="Genomic_DNA"/>
</dbReference>
<dbReference type="SUPFAM" id="SSF81301">
    <property type="entry name" value="Nucleotidyltransferase"/>
    <property type="match status" value="1"/>
</dbReference>